<accession>F4G2B6</accession>
<sequence length="58" mass="6764">MSKKLQELLEEFFRAGEGQEITFEADEDTIRKLDLILTSLAQKTEIGNKTLRVKKRRP</sequence>
<dbReference type="Proteomes" id="UP000007812">
    <property type="component" value="Chromosome"/>
</dbReference>
<dbReference type="KEGG" id="mcn:Mcup_0859"/>
<organism evidence="1 2">
    <name type="scientific">Metallosphaera cuprina (strain Ar-4)</name>
    <dbReference type="NCBI Taxonomy" id="1006006"/>
    <lineage>
        <taxon>Archaea</taxon>
        <taxon>Thermoproteota</taxon>
        <taxon>Thermoprotei</taxon>
        <taxon>Sulfolobales</taxon>
        <taxon>Sulfolobaceae</taxon>
        <taxon>Metallosphaera</taxon>
    </lineage>
</organism>
<reference evidence="1 2" key="1">
    <citation type="journal article" date="2011" name="J. Bacteriol.">
        <title>Complete genome sequence of Metallosphaera cuprina, a metal sulfide-oxidizing archaeon from a hot spring.</title>
        <authorList>
            <person name="Liu L.J."/>
            <person name="You X.Y."/>
            <person name="Zheng H."/>
            <person name="Wang S."/>
            <person name="Jiang C.Y."/>
            <person name="Liu S.J."/>
        </authorList>
    </citation>
    <scope>NUCLEOTIDE SEQUENCE [LARGE SCALE GENOMIC DNA]</scope>
    <source>
        <strain evidence="1 2">Ar-4</strain>
    </source>
</reference>
<dbReference type="EMBL" id="CP002656">
    <property type="protein sequence ID" value="AEB94964.1"/>
    <property type="molecule type" value="Genomic_DNA"/>
</dbReference>
<gene>
    <name evidence="1" type="ordered locus">Mcup_0859</name>
</gene>
<dbReference type="PATRIC" id="fig|1006006.8.peg.857"/>
<dbReference type="GeneID" id="43500525"/>
<keyword evidence="2" id="KW-1185">Reference proteome</keyword>
<dbReference type="eggNOG" id="arCOG11294">
    <property type="taxonomic scope" value="Archaea"/>
</dbReference>
<dbReference type="RefSeq" id="WP_013737462.1">
    <property type="nucleotide sequence ID" value="NC_015435.1"/>
</dbReference>
<name>F4G2B6_METCR</name>
<protein>
    <submittedName>
        <fullName evidence="1">Uncharacterized protein</fullName>
    </submittedName>
</protein>
<dbReference type="OrthoDB" id="34478at2157"/>
<evidence type="ECO:0000313" key="2">
    <source>
        <dbReference type="Proteomes" id="UP000007812"/>
    </source>
</evidence>
<dbReference type="HOGENOM" id="CLU_2968446_0_0_2"/>
<evidence type="ECO:0000313" key="1">
    <source>
        <dbReference type="EMBL" id="AEB94964.1"/>
    </source>
</evidence>
<proteinExistence type="predicted"/>
<dbReference type="AlphaFoldDB" id="F4G2B6"/>